<evidence type="ECO:0000256" key="3">
    <source>
        <dbReference type="ARBA" id="ARBA00022801"/>
    </source>
</evidence>
<dbReference type="PANTHER" id="PTHR21661">
    <property type="entry name" value="EPOXIDE HYDROLASE 1-RELATED"/>
    <property type="match status" value="1"/>
</dbReference>
<organism evidence="6 7">
    <name type="scientific">Rhodococcus wratislaviensis NBRC 100605</name>
    <dbReference type="NCBI Taxonomy" id="1219028"/>
    <lineage>
        <taxon>Bacteria</taxon>
        <taxon>Bacillati</taxon>
        <taxon>Actinomycetota</taxon>
        <taxon>Actinomycetes</taxon>
        <taxon>Mycobacteriales</taxon>
        <taxon>Nocardiaceae</taxon>
        <taxon>Rhodococcus</taxon>
    </lineage>
</organism>
<evidence type="ECO:0000256" key="2">
    <source>
        <dbReference type="ARBA" id="ARBA00022797"/>
    </source>
</evidence>
<protein>
    <submittedName>
        <fullName evidence="6">Putative epoxide hydrolase</fullName>
    </submittedName>
</protein>
<feature type="compositionally biased region" description="Polar residues" evidence="4">
    <location>
        <begin position="357"/>
        <end position="375"/>
    </location>
</feature>
<comment type="caution">
    <text evidence="6">The sequence shown here is derived from an EMBL/GenBank/DDBJ whole genome shotgun (WGS) entry which is preliminary data.</text>
</comment>
<dbReference type="GO" id="GO:0097176">
    <property type="term" value="P:epoxide metabolic process"/>
    <property type="evidence" value="ECO:0007669"/>
    <property type="project" value="TreeGrafter"/>
</dbReference>
<evidence type="ECO:0000256" key="1">
    <source>
        <dbReference type="ARBA" id="ARBA00010088"/>
    </source>
</evidence>
<dbReference type="PANTHER" id="PTHR21661:SF35">
    <property type="entry name" value="EPOXIDE HYDROLASE"/>
    <property type="match status" value="1"/>
</dbReference>
<dbReference type="InterPro" id="IPR010497">
    <property type="entry name" value="Epoxide_hydro_N"/>
</dbReference>
<evidence type="ECO:0000313" key="6">
    <source>
        <dbReference type="EMBL" id="GAF47500.1"/>
    </source>
</evidence>
<evidence type="ECO:0000259" key="5">
    <source>
        <dbReference type="Pfam" id="PF06441"/>
    </source>
</evidence>
<name>X0R952_RHOWR</name>
<reference evidence="6 7" key="1">
    <citation type="submission" date="2014-02" db="EMBL/GenBank/DDBJ databases">
        <title>Whole genome shotgun sequence of Rhodococcus wratislaviensis NBRC 100605.</title>
        <authorList>
            <person name="Hosoyama A."/>
            <person name="Tsuchikane K."/>
            <person name="Yoshida I."/>
            <person name="Ohji S."/>
            <person name="Ichikawa N."/>
            <person name="Yamazoe A."/>
            <person name="Fujita N."/>
        </authorList>
    </citation>
    <scope>NUCLEOTIDE SEQUENCE [LARGE SCALE GENOMIC DNA]</scope>
    <source>
        <strain evidence="6 7">NBRC 100605</strain>
    </source>
</reference>
<dbReference type="Proteomes" id="UP000019491">
    <property type="component" value="Unassembled WGS sequence"/>
</dbReference>
<evidence type="ECO:0000256" key="4">
    <source>
        <dbReference type="SAM" id="MobiDB-lite"/>
    </source>
</evidence>
<dbReference type="EMBL" id="BAWF01000041">
    <property type="protein sequence ID" value="GAF47500.1"/>
    <property type="molecule type" value="Genomic_DNA"/>
</dbReference>
<feature type="domain" description="Epoxide hydrolase N-terminal" evidence="5">
    <location>
        <begin position="6"/>
        <end position="110"/>
    </location>
</feature>
<keyword evidence="2" id="KW-0058">Aromatic hydrocarbons catabolism</keyword>
<keyword evidence="3 6" id="KW-0378">Hydrolase</keyword>
<dbReference type="PRINTS" id="PR00412">
    <property type="entry name" value="EPOXHYDRLASE"/>
</dbReference>
<comment type="similarity">
    <text evidence="1">Belongs to the peptidase S33 family.</text>
</comment>
<keyword evidence="7" id="KW-1185">Reference proteome</keyword>
<evidence type="ECO:0000313" key="7">
    <source>
        <dbReference type="Proteomes" id="UP000019491"/>
    </source>
</evidence>
<dbReference type="AlphaFoldDB" id="X0R952"/>
<dbReference type="Gene3D" id="3.40.50.1820">
    <property type="entry name" value="alpha/beta hydrolase"/>
    <property type="match status" value="1"/>
</dbReference>
<gene>
    <name evidence="6" type="ORF">RW1_041_00460</name>
</gene>
<feature type="region of interest" description="Disordered" evidence="4">
    <location>
        <begin position="350"/>
        <end position="382"/>
    </location>
</feature>
<sequence>MTDAITPHPFAFPDAALDDLRDRLGRTRWPDRETVDDWSQGAPLARMQGLIDYWRKHYDWRAAEARLNALDPSMTRIDGLNIHFLHLRSPEPDAVPLVLTHGWPGSVFEFLKAATLLADPRAHGGDPRDAFHIVIPSLPGFGLTEKPTETGWTPERIAFAWVELMRRLGYARFVTQGGDWGYAITNALGGIGAPAVQAVHFNMFPIFDTMQAVDAQEERALTRLQDFKDNESGYQIEQIQSPQTIGYGLTDSPAGQAAWFYEKYEQWTDHGGDPENLLSRDDMLDNITLYWLTATAASSARIYWQSMTTWKEREIEVPVGFTQFPRDIHETSRRWVEERYPTWSTTTRLRRAGISPPGSSRSCSPKRSAQASGTALGSIRQR</sequence>
<dbReference type="SUPFAM" id="SSF53474">
    <property type="entry name" value="alpha/beta-Hydrolases"/>
    <property type="match status" value="1"/>
</dbReference>
<accession>X0R952</accession>
<dbReference type="InterPro" id="IPR029058">
    <property type="entry name" value="AB_hydrolase_fold"/>
</dbReference>
<dbReference type="Pfam" id="PF06441">
    <property type="entry name" value="EHN"/>
    <property type="match status" value="1"/>
</dbReference>
<dbReference type="InterPro" id="IPR016292">
    <property type="entry name" value="Epoxide_hydrolase"/>
</dbReference>
<dbReference type="InterPro" id="IPR000639">
    <property type="entry name" value="Epox_hydrolase-like"/>
</dbReference>
<proteinExistence type="inferred from homology"/>
<dbReference type="PIRSF" id="PIRSF001112">
    <property type="entry name" value="Epoxide_hydrolase"/>
    <property type="match status" value="1"/>
</dbReference>
<dbReference type="GO" id="GO:0004301">
    <property type="term" value="F:epoxide hydrolase activity"/>
    <property type="evidence" value="ECO:0007669"/>
    <property type="project" value="TreeGrafter"/>
</dbReference>